<organism evidence="4 5">
    <name type="scientific">Fulvivirga sedimenti</name>
    <dbReference type="NCBI Taxonomy" id="2879465"/>
    <lineage>
        <taxon>Bacteria</taxon>
        <taxon>Pseudomonadati</taxon>
        <taxon>Bacteroidota</taxon>
        <taxon>Cytophagia</taxon>
        <taxon>Cytophagales</taxon>
        <taxon>Fulvivirgaceae</taxon>
        <taxon>Fulvivirga</taxon>
    </lineage>
</organism>
<evidence type="ECO:0000313" key="4">
    <source>
        <dbReference type="EMBL" id="MCA6078998.1"/>
    </source>
</evidence>
<protein>
    <submittedName>
        <fullName evidence="4">Translocation protein TolB</fullName>
    </submittedName>
</protein>
<sequence>MKKIGILGLLLFTCFSATNGVFGQRALETFGKNRLQYEQFDWRYLESENFDVYFYQGGEDIAREVNAFLESEFERITDLIGYPPYAKTRVFLYNSMDDIQQSNVGLNNNGLSAGGETKFVKSYIEVAHPGSMAELKEELLYKVSEAIVNEMMYGGNLKDMFQSAVLLNLPDWFIEGASLYAAKGWSIEMDDYVRELIKTRRPKKLSRLSGDEAILAGQSVWNFIAERYGKSAIANILNYTRIIRNEEKSVTITLGISFDQLMQEWLMFYTNVSEQIDQHYVAPPEDAQFTNTKKDRKLNSVSISPDGRQLAYTLNNHGKFEVILRTISSGREKTVLTGGYKVIEQPYGTNLPLLDWADTTRLGIIHSKRGRMTFTLYDVVSDSKLPRYLDRFEQVRDFSFSSNGRLLAVSAIVDGQNDLFLLSTLRDRTKRLTNDIFDDITPVFMPNSNTIVFSSNRTSDTLSVEAGLSEVGKNYNLFSYNLDTTQTVVGRITNTISKDFMPRAVDDDQILYLSDQKGIVNIFNYNLTTGIYTQVSNFSSSIGSYDYNRETGALGLTIRSEGEDQVFFVDRFNPNNQTFTPQTSRQQIKQARELQERRQKQVNQGVTIEEIVRRKMAEKAPVPVDTAQQQPKIEPENKDDDIINTDDYTFDEEVAPPRPQEQSTADSFLAQYRKSRGEKTISGPFPYETRFSAETLVTSFVIDPLRGFGVLLQTEMTDMLEDHKFSGGVMITTDLRSGDIFGEYNYLKYLLDFNVGFERNVILWDRGANLHKYSKNTLNFGASYPISPRARVSVKPFYMFTRFDDLEAIPSTPPEFDPSVVDHYAGVTSEFIFDNSSVNGMNLIEGTRAKISLTNYGGISDGNLSFSNLAVDIRHYQKIYKYIILATRVYYGSFFGNSPKQYLLGGMDNWMFNDENTSGTNNPLDPRIERNNSDLLFVEYATNLRGFDYATLVGENTLLFNAELRIPLIRTIQNGPIASNFFKNLQFIGFFDIGSAWTGVSPFNSDNTISTVVIPNDPISRDQSNFVIELKNFRNPWLYSYGFGLRTTMLGYYVKFDLAWPVEDYVTGSPQFMATLGFDF</sequence>
<dbReference type="Gene3D" id="2.40.160.50">
    <property type="entry name" value="membrane protein fhac: a member of the omp85/tpsb transporter family"/>
    <property type="match status" value="1"/>
</dbReference>
<dbReference type="InterPro" id="IPR011659">
    <property type="entry name" value="WD40"/>
</dbReference>
<dbReference type="Pfam" id="PF07676">
    <property type="entry name" value="PD40"/>
    <property type="match status" value="2"/>
</dbReference>
<dbReference type="PANTHER" id="PTHR36842">
    <property type="entry name" value="PROTEIN TOLB HOMOLOG"/>
    <property type="match status" value="1"/>
</dbReference>
<dbReference type="Gene3D" id="2.120.10.30">
    <property type="entry name" value="TolB, C-terminal domain"/>
    <property type="match status" value="1"/>
</dbReference>
<dbReference type="SUPFAM" id="SSF82171">
    <property type="entry name" value="DPP6 N-terminal domain-like"/>
    <property type="match status" value="1"/>
</dbReference>
<keyword evidence="3" id="KW-0732">Signal</keyword>
<dbReference type="AlphaFoldDB" id="A0A9X1HXT3"/>
<dbReference type="Proteomes" id="UP001139409">
    <property type="component" value="Unassembled WGS sequence"/>
</dbReference>
<evidence type="ECO:0000256" key="1">
    <source>
        <dbReference type="ARBA" id="ARBA00009820"/>
    </source>
</evidence>
<feature type="chain" id="PRO_5040985405" evidence="3">
    <location>
        <begin position="20"/>
        <end position="1080"/>
    </location>
</feature>
<evidence type="ECO:0000313" key="5">
    <source>
        <dbReference type="Proteomes" id="UP001139409"/>
    </source>
</evidence>
<keyword evidence="5" id="KW-1185">Reference proteome</keyword>
<reference evidence="4" key="1">
    <citation type="submission" date="2021-09" db="EMBL/GenBank/DDBJ databases">
        <title>Fulvivirga sp. isolated from coastal sediment.</title>
        <authorList>
            <person name="Yu H."/>
        </authorList>
    </citation>
    <scope>NUCLEOTIDE SEQUENCE</scope>
    <source>
        <strain evidence="4">1062</strain>
    </source>
</reference>
<evidence type="ECO:0000256" key="2">
    <source>
        <dbReference type="SAM" id="MobiDB-lite"/>
    </source>
</evidence>
<dbReference type="EMBL" id="JAIXNE010000008">
    <property type="protein sequence ID" value="MCA6078998.1"/>
    <property type="molecule type" value="Genomic_DNA"/>
</dbReference>
<gene>
    <name evidence="4" type="ORF">LDX50_29260</name>
</gene>
<accession>A0A9X1HXT3</accession>
<evidence type="ECO:0000256" key="3">
    <source>
        <dbReference type="SAM" id="SignalP"/>
    </source>
</evidence>
<dbReference type="PANTHER" id="PTHR36842:SF1">
    <property type="entry name" value="PROTEIN TOLB"/>
    <property type="match status" value="1"/>
</dbReference>
<comment type="caution">
    <text evidence="4">The sequence shown here is derived from an EMBL/GenBank/DDBJ whole genome shotgun (WGS) entry which is preliminary data.</text>
</comment>
<feature type="region of interest" description="Disordered" evidence="2">
    <location>
        <begin position="619"/>
        <end position="643"/>
    </location>
</feature>
<comment type="similarity">
    <text evidence="1">Belongs to the TolB family.</text>
</comment>
<dbReference type="InterPro" id="IPR011042">
    <property type="entry name" value="6-blade_b-propeller_TolB-like"/>
</dbReference>
<proteinExistence type="inferred from homology"/>
<feature type="signal peptide" evidence="3">
    <location>
        <begin position="1"/>
        <end position="19"/>
    </location>
</feature>
<name>A0A9X1HXT3_9BACT</name>
<dbReference type="RefSeq" id="WP_225699860.1">
    <property type="nucleotide sequence ID" value="NZ_JAIXNE010000008.1"/>
</dbReference>